<dbReference type="Pfam" id="PF13185">
    <property type="entry name" value="GAF_2"/>
    <property type="match status" value="1"/>
</dbReference>
<proteinExistence type="predicted"/>
<dbReference type="InterPro" id="IPR029016">
    <property type="entry name" value="GAF-like_dom_sf"/>
</dbReference>
<evidence type="ECO:0000256" key="2">
    <source>
        <dbReference type="ARBA" id="ARBA00023163"/>
    </source>
</evidence>
<dbReference type="SMART" id="SM01012">
    <property type="entry name" value="ANTAR"/>
    <property type="match status" value="1"/>
</dbReference>
<dbReference type="EMBL" id="SOFM01000007">
    <property type="protein sequence ID" value="TFC07258.1"/>
    <property type="molecule type" value="Genomic_DNA"/>
</dbReference>
<protein>
    <submittedName>
        <fullName evidence="4">ANTAR domain-containing protein</fullName>
    </submittedName>
</protein>
<dbReference type="PROSITE" id="PS50921">
    <property type="entry name" value="ANTAR"/>
    <property type="match status" value="1"/>
</dbReference>
<dbReference type="InterPro" id="IPR003018">
    <property type="entry name" value="GAF"/>
</dbReference>
<dbReference type="GO" id="GO:0003723">
    <property type="term" value="F:RNA binding"/>
    <property type="evidence" value="ECO:0007669"/>
    <property type="project" value="InterPro"/>
</dbReference>
<comment type="caution">
    <text evidence="4">The sequence shown here is derived from an EMBL/GenBank/DDBJ whole genome shotgun (WGS) entry which is preliminary data.</text>
</comment>
<evidence type="ECO:0000313" key="5">
    <source>
        <dbReference type="Proteomes" id="UP000297643"/>
    </source>
</evidence>
<dbReference type="AlphaFoldDB" id="A0A4R8WGR7"/>
<dbReference type="InterPro" id="IPR036388">
    <property type="entry name" value="WH-like_DNA-bd_sf"/>
</dbReference>
<dbReference type="Proteomes" id="UP000297643">
    <property type="component" value="Unassembled WGS sequence"/>
</dbReference>
<sequence>MMASSDRRAFAAAALELSEAAEGNPDLCRPFLRALPITGAAISTLGAPFGTETVCASDDRAAQIDEFQFDLGEGPCWEALTTRRPVLSADIRHTSGSWPIFARAIATTDVGGLFAFPMFIGSLNIGAVDLYSTRPGSLSTSQIDDATVLVDLVARQVLRRALPARPEVPDVIEEEGYSRRVVHQATGMLLAQLDLPAADALLVLRGYAFSHGRTVRDVATDVVARKITFPAEYDGS</sequence>
<dbReference type="Gene3D" id="1.10.10.10">
    <property type="entry name" value="Winged helix-like DNA-binding domain superfamily/Winged helix DNA-binding domain"/>
    <property type="match status" value="1"/>
</dbReference>
<reference evidence="4 5" key="1">
    <citation type="submission" date="2019-03" db="EMBL/GenBank/DDBJ databases">
        <title>Genomics of glacier-inhabiting Cryobacterium strains.</title>
        <authorList>
            <person name="Liu Q."/>
            <person name="Xin Y.-H."/>
        </authorList>
    </citation>
    <scope>NUCLEOTIDE SEQUENCE [LARGE SCALE GENOMIC DNA]</scope>
    <source>
        <strain evidence="4 5">RHLT2-21</strain>
    </source>
</reference>
<feature type="domain" description="ANTAR" evidence="3">
    <location>
        <begin position="162"/>
        <end position="223"/>
    </location>
</feature>
<gene>
    <name evidence="4" type="ORF">E3O32_01650</name>
</gene>
<name>A0A4R8WGR7_9MICO</name>
<evidence type="ECO:0000313" key="4">
    <source>
        <dbReference type="EMBL" id="TFC07258.1"/>
    </source>
</evidence>
<keyword evidence="1" id="KW-0805">Transcription regulation</keyword>
<keyword evidence="2" id="KW-0804">Transcription</keyword>
<organism evidence="4 5">
    <name type="scientific">Cryobacterium mannosilyticum</name>
    <dbReference type="NCBI Taxonomy" id="1259190"/>
    <lineage>
        <taxon>Bacteria</taxon>
        <taxon>Bacillati</taxon>
        <taxon>Actinomycetota</taxon>
        <taxon>Actinomycetes</taxon>
        <taxon>Micrococcales</taxon>
        <taxon>Microbacteriaceae</taxon>
        <taxon>Cryobacterium</taxon>
    </lineage>
</organism>
<dbReference type="InterPro" id="IPR005561">
    <property type="entry name" value="ANTAR"/>
</dbReference>
<dbReference type="Pfam" id="PF03861">
    <property type="entry name" value="ANTAR"/>
    <property type="match status" value="1"/>
</dbReference>
<keyword evidence="5" id="KW-1185">Reference proteome</keyword>
<accession>A0A4R8WGR7</accession>
<evidence type="ECO:0000256" key="1">
    <source>
        <dbReference type="ARBA" id="ARBA00023015"/>
    </source>
</evidence>
<dbReference type="SUPFAM" id="SSF55781">
    <property type="entry name" value="GAF domain-like"/>
    <property type="match status" value="1"/>
</dbReference>
<dbReference type="Gene3D" id="3.30.450.40">
    <property type="match status" value="1"/>
</dbReference>
<evidence type="ECO:0000259" key="3">
    <source>
        <dbReference type="PROSITE" id="PS50921"/>
    </source>
</evidence>